<keyword evidence="2" id="KW-0812">Transmembrane</keyword>
<keyword evidence="1" id="KW-0547">Nucleotide-binding</keyword>
<evidence type="ECO:0000256" key="2">
    <source>
        <dbReference type="SAM" id="Phobius"/>
    </source>
</evidence>
<dbReference type="Gene3D" id="3.30.470.20">
    <property type="entry name" value="ATP-grasp fold, B domain"/>
    <property type="match status" value="1"/>
</dbReference>
<feature type="domain" description="ATP-grasp" evidence="3">
    <location>
        <begin position="182"/>
        <end position="385"/>
    </location>
</feature>
<dbReference type="SUPFAM" id="SSF51735">
    <property type="entry name" value="NAD(P)-binding Rossmann-fold domains"/>
    <property type="match status" value="1"/>
</dbReference>
<dbReference type="GO" id="GO:0005524">
    <property type="term" value="F:ATP binding"/>
    <property type="evidence" value="ECO:0007669"/>
    <property type="project" value="UniProtKB-UniRule"/>
</dbReference>
<dbReference type="InterPro" id="IPR011761">
    <property type="entry name" value="ATP-grasp"/>
</dbReference>
<keyword evidence="2" id="KW-1133">Transmembrane helix</keyword>
<dbReference type="SUPFAM" id="SSF56059">
    <property type="entry name" value="Glutathione synthetase ATP-binding domain-like"/>
    <property type="match status" value="1"/>
</dbReference>
<dbReference type="InterPro" id="IPR036291">
    <property type="entry name" value="NAD(P)-bd_dom_sf"/>
</dbReference>
<evidence type="ECO:0000259" key="3">
    <source>
        <dbReference type="PROSITE" id="PS50975"/>
    </source>
</evidence>
<evidence type="ECO:0000313" key="4">
    <source>
        <dbReference type="EMBL" id="KAG5945514.1"/>
    </source>
</evidence>
<dbReference type="EMBL" id="SRPO01000045">
    <property type="protein sequence ID" value="KAG5945514.1"/>
    <property type="molecule type" value="Genomic_DNA"/>
</dbReference>
<evidence type="ECO:0000256" key="1">
    <source>
        <dbReference type="PROSITE-ProRule" id="PRU00409"/>
    </source>
</evidence>
<keyword evidence="5" id="KW-1185">Reference proteome</keyword>
<accession>A0A9P7MHH8</accession>
<gene>
    <name evidence="4" type="ORF">E4U60_005230</name>
</gene>
<dbReference type="GO" id="GO:0046872">
    <property type="term" value="F:metal ion binding"/>
    <property type="evidence" value="ECO:0007669"/>
    <property type="project" value="InterPro"/>
</dbReference>
<feature type="transmembrane region" description="Helical" evidence="2">
    <location>
        <begin position="16"/>
        <end position="42"/>
    </location>
</feature>
<dbReference type="OrthoDB" id="186626at2759"/>
<name>A0A9P7MHH8_9HYPO</name>
<dbReference type="AlphaFoldDB" id="A0A9P7MHH8"/>
<sequence>MAAIAESSTWHVVKNFGLLLLGITFLPLDTTAVVLASLLSLFRGESRTHASHPKKILVTGVSMSKGLAIARLLHQQGHTVIGADRYQLSSGRVSRAIRKFYVLPHFLHSARNRAEMEKDPYIVRLLDIVRSERIDLWIPASDVHGAMHDGLAKDMMEAHTSTKVIQLSYDNVATLDNKATFMDLVRSLGLSMPTTQRVSSASELQSFLETRQELSMRPGGAQYIVKPIGVNDVARYDMPLLPLQTEEETTARIKAIPFARGTDFIVQEYIRGDEFCTHALIVHGQVRAFVACPSSELLMHYTALPRESVLHTAMLDFTKQIAVAGGEGWTGHVSFDFLVGYAPDKSGNTPRPMIYPIECNPRVHTAVLLFQQTPQLVNEYLSILEPDTQDQSEPLYPVQPQRIYWIGQDIVENVLCPAYEALFRGTVSIDSLARDVTAFLERLRSWKDGIWELSDPVPFWWTYHIQWPLLFLRHFFRGKWHKVNVSTGKLFEAA</sequence>
<keyword evidence="1" id="KW-0067">ATP-binding</keyword>
<reference evidence="4 5" key="1">
    <citation type="journal article" date="2020" name="bioRxiv">
        <title>Whole genome comparisons of ergot fungi reveals the divergence and evolution of species within the genus Claviceps are the result of varying mechanisms driving genome evolution and host range expansion.</title>
        <authorList>
            <person name="Wyka S.A."/>
            <person name="Mondo S.J."/>
            <person name="Liu M."/>
            <person name="Dettman J."/>
            <person name="Nalam V."/>
            <person name="Broders K.D."/>
        </authorList>
    </citation>
    <scope>NUCLEOTIDE SEQUENCE [LARGE SCALE GENOMIC DNA]</scope>
    <source>
        <strain evidence="4 5">CCC 1485</strain>
    </source>
</reference>
<dbReference type="PROSITE" id="PS50975">
    <property type="entry name" value="ATP_GRASP"/>
    <property type="match status" value="1"/>
</dbReference>
<organism evidence="4 5">
    <name type="scientific">Claviceps pazoutovae</name>
    <dbReference type="NCBI Taxonomy" id="1649127"/>
    <lineage>
        <taxon>Eukaryota</taxon>
        <taxon>Fungi</taxon>
        <taxon>Dikarya</taxon>
        <taxon>Ascomycota</taxon>
        <taxon>Pezizomycotina</taxon>
        <taxon>Sordariomycetes</taxon>
        <taxon>Hypocreomycetidae</taxon>
        <taxon>Hypocreales</taxon>
        <taxon>Clavicipitaceae</taxon>
        <taxon>Claviceps</taxon>
    </lineage>
</organism>
<protein>
    <recommendedName>
        <fullName evidence="3">ATP-grasp domain-containing protein</fullName>
    </recommendedName>
</protein>
<comment type="caution">
    <text evidence="4">The sequence shown here is derived from an EMBL/GenBank/DDBJ whole genome shotgun (WGS) entry which is preliminary data.</text>
</comment>
<dbReference type="Proteomes" id="UP000706124">
    <property type="component" value="Unassembled WGS sequence"/>
</dbReference>
<dbReference type="Gene3D" id="3.40.50.20">
    <property type="match status" value="1"/>
</dbReference>
<keyword evidence="2" id="KW-0472">Membrane</keyword>
<evidence type="ECO:0000313" key="5">
    <source>
        <dbReference type="Proteomes" id="UP000706124"/>
    </source>
</evidence>
<proteinExistence type="predicted"/>